<keyword evidence="3" id="KW-0449">Lipoprotein</keyword>
<dbReference type="EMBL" id="BMMS01000004">
    <property type="protein sequence ID" value="GGO83730.1"/>
    <property type="molecule type" value="Genomic_DNA"/>
</dbReference>
<evidence type="ECO:0000313" key="4">
    <source>
        <dbReference type="Proteomes" id="UP000641932"/>
    </source>
</evidence>
<dbReference type="Proteomes" id="UP000641932">
    <property type="component" value="Unassembled WGS sequence"/>
</dbReference>
<name>A0A918DVE8_9ACTN</name>
<feature type="signal peptide" evidence="2">
    <location>
        <begin position="1"/>
        <end position="23"/>
    </location>
</feature>
<evidence type="ECO:0000256" key="1">
    <source>
        <dbReference type="SAM" id="MobiDB-lite"/>
    </source>
</evidence>
<reference evidence="3" key="2">
    <citation type="submission" date="2020-09" db="EMBL/GenBank/DDBJ databases">
        <authorList>
            <person name="Sun Q."/>
            <person name="Zhou Y."/>
        </authorList>
    </citation>
    <scope>NUCLEOTIDE SEQUENCE</scope>
    <source>
        <strain evidence="3">CGMCC 4.7201</strain>
    </source>
</reference>
<feature type="compositionally biased region" description="Low complexity" evidence="1">
    <location>
        <begin position="37"/>
        <end position="46"/>
    </location>
</feature>
<evidence type="ECO:0000256" key="2">
    <source>
        <dbReference type="SAM" id="SignalP"/>
    </source>
</evidence>
<feature type="compositionally biased region" description="Low complexity" evidence="1">
    <location>
        <begin position="55"/>
        <end position="66"/>
    </location>
</feature>
<evidence type="ECO:0000313" key="3">
    <source>
        <dbReference type="EMBL" id="GGO83730.1"/>
    </source>
</evidence>
<keyword evidence="4" id="KW-1185">Reference proteome</keyword>
<accession>A0A918DVE8</accession>
<protein>
    <submittedName>
        <fullName evidence="3">Lipoprotein</fullName>
    </submittedName>
</protein>
<comment type="caution">
    <text evidence="3">The sequence shown here is derived from an EMBL/GenBank/DDBJ whole genome shotgun (WGS) entry which is preliminary data.</text>
</comment>
<dbReference type="SUPFAM" id="SSF89392">
    <property type="entry name" value="Prokaryotic lipoproteins and lipoprotein localization factors"/>
    <property type="match status" value="1"/>
</dbReference>
<feature type="chain" id="PRO_5038647509" evidence="2">
    <location>
        <begin position="24"/>
        <end position="311"/>
    </location>
</feature>
<dbReference type="PROSITE" id="PS51257">
    <property type="entry name" value="PROKAR_LIPOPROTEIN"/>
    <property type="match status" value="1"/>
</dbReference>
<proteinExistence type="predicted"/>
<dbReference type="AlphaFoldDB" id="A0A918DVE8"/>
<keyword evidence="2" id="KW-0732">Signal</keyword>
<feature type="region of interest" description="Disordered" evidence="1">
    <location>
        <begin position="25"/>
        <end position="87"/>
    </location>
</feature>
<gene>
    <name evidence="3" type="ORF">GCM10012280_13470</name>
</gene>
<sequence length="311" mass="32949">MHRTNLRRACAALAAAAALTGVAACDSGGGAAEGKAKASQSSTGGSRQDKGSDGSGQSSSSGSKVSLAALQRVESRTEQANSSKVTGSMVMGTTSMTMDGALDWSHQLTGNLTMQQKGGALEKLGGDGKMLARYTPDAMYVNMGPSFAEKAQGKHWLKYDYDDLAAYAGASGDVMKDQLQHNNPTQSVRMLLASGDVKKVGSEKIGSDDTTHYTGTIDVADFTEKSSRTLSKEQLDAFKKQLEQSGVTTERIDVWVNGDDLLVKKIEAADTPQGKMKVTCFYTDYGTQVDVQVPQSSDTIDFKKLVNQQAG</sequence>
<organism evidence="3 4">
    <name type="scientific">Wenjunlia tyrosinilytica</name>
    <dbReference type="NCBI Taxonomy" id="1544741"/>
    <lineage>
        <taxon>Bacteria</taxon>
        <taxon>Bacillati</taxon>
        <taxon>Actinomycetota</taxon>
        <taxon>Actinomycetes</taxon>
        <taxon>Kitasatosporales</taxon>
        <taxon>Streptomycetaceae</taxon>
        <taxon>Wenjunlia</taxon>
    </lineage>
</organism>
<dbReference type="Gene3D" id="2.50.20.20">
    <property type="match status" value="1"/>
</dbReference>
<dbReference type="InterPro" id="IPR029046">
    <property type="entry name" value="LolA/LolB/LppX"/>
</dbReference>
<dbReference type="RefSeq" id="WP_189130580.1">
    <property type="nucleotide sequence ID" value="NZ_BMMS01000004.1"/>
</dbReference>
<reference evidence="3" key="1">
    <citation type="journal article" date="2014" name="Int. J. Syst. Evol. Microbiol.">
        <title>Complete genome sequence of Corynebacterium casei LMG S-19264T (=DSM 44701T), isolated from a smear-ripened cheese.</title>
        <authorList>
            <consortium name="US DOE Joint Genome Institute (JGI-PGF)"/>
            <person name="Walter F."/>
            <person name="Albersmeier A."/>
            <person name="Kalinowski J."/>
            <person name="Ruckert C."/>
        </authorList>
    </citation>
    <scope>NUCLEOTIDE SEQUENCE</scope>
    <source>
        <strain evidence="3">CGMCC 4.7201</strain>
    </source>
</reference>